<accession>A0ABW0BTC1</accession>
<protein>
    <recommendedName>
        <fullName evidence="10">Thiamine pyrimidine synthase</fullName>
    </recommendedName>
</protein>
<evidence type="ECO:0000256" key="2">
    <source>
        <dbReference type="ARBA" id="ARBA00004948"/>
    </source>
</evidence>
<evidence type="ECO:0000259" key="12">
    <source>
        <dbReference type="Pfam" id="PF09084"/>
    </source>
</evidence>
<feature type="domain" description="SsuA/THI5-like" evidence="12">
    <location>
        <begin position="13"/>
        <end position="231"/>
    </location>
</feature>
<dbReference type="RefSeq" id="WP_377912841.1">
    <property type="nucleotide sequence ID" value="NZ_JBHSKS010000003.1"/>
</dbReference>
<gene>
    <name evidence="13" type="ORF">ACFPIK_04940</name>
</gene>
<evidence type="ECO:0000256" key="10">
    <source>
        <dbReference type="ARBA" id="ARBA00033171"/>
    </source>
</evidence>
<keyword evidence="6" id="KW-0479">Metal-binding</keyword>
<keyword evidence="8" id="KW-0784">Thiamine biosynthesis</keyword>
<dbReference type="SUPFAM" id="SSF53850">
    <property type="entry name" value="Periplasmic binding protein-like II"/>
    <property type="match status" value="1"/>
</dbReference>
<evidence type="ECO:0000256" key="8">
    <source>
        <dbReference type="ARBA" id="ARBA00022977"/>
    </source>
</evidence>
<comment type="function">
    <text evidence="1">Responsible for the formation of the pyrimidine heterocycle in the thiamine biosynthesis pathway. Catalyzes the formation of hydroxymethylpyrimidine phosphate (HMP-P) from histidine and pyridoxal phosphate (PLP). The protein uses PLP and the active site histidine to form HMP-P, generating an inactive enzyme. The enzyme can only undergo a single turnover, which suggests it is a suicide enzyme.</text>
</comment>
<name>A0ABW0BTC1_9BACT</name>
<dbReference type="PANTHER" id="PTHR31528">
    <property type="entry name" value="4-AMINO-5-HYDROXYMETHYL-2-METHYLPYRIMIDINE PHOSPHATE SYNTHASE THI11-RELATED"/>
    <property type="match status" value="1"/>
</dbReference>
<evidence type="ECO:0000256" key="6">
    <source>
        <dbReference type="ARBA" id="ARBA00022723"/>
    </source>
</evidence>
<evidence type="ECO:0000256" key="9">
    <source>
        <dbReference type="ARBA" id="ARBA00023004"/>
    </source>
</evidence>
<dbReference type="PANTHER" id="PTHR31528:SF1">
    <property type="entry name" value="4-AMINO-5-HYDROXYMETHYL-2-METHYLPYRIMIDINE PHOSPHATE SYNTHASE THI11-RELATED"/>
    <property type="match status" value="1"/>
</dbReference>
<evidence type="ECO:0000313" key="13">
    <source>
        <dbReference type="EMBL" id="MFC5191102.1"/>
    </source>
</evidence>
<sequence length="303" mass="34433">MQTLKIALDWTPNVNHIGLFVAKELGFYSAQGIQLELLNPLDDHYQVTPGKKLELDQADFSIAPFETVISLNNKANQVDAVAIYAILQQDLSCVVSLGDSPVRTMKDLDGRIYASYKARYEDHIIQEMVKNDGGTGQIQLSYPEKLGIWNTLLTGKADATWIFDNWEGVEAATKNITLNKFYLKDYDIPYGYSPVIFTKKEKMNQHLDAYTRFIRATQLGYQFAVENPEKAVTLLHPYLTPYDQQAVNLHRALELSSPYFAENGNFGHMNPTRVRAFLEWLVEKNLEKSVILNQELFTNSLVG</sequence>
<evidence type="ECO:0000256" key="11">
    <source>
        <dbReference type="ARBA" id="ARBA00048179"/>
    </source>
</evidence>
<evidence type="ECO:0000313" key="14">
    <source>
        <dbReference type="Proteomes" id="UP001596163"/>
    </source>
</evidence>
<keyword evidence="9" id="KW-0408">Iron</keyword>
<reference evidence="14" key="1">
    <citation type="journal article" date="2019" name="Int. J. Syst. Evol. Microbiol.">
        <title>The Global Catalogue of Microorganisms (GCM) 10K type strain sequencing project: providing services to taxonomists for standard genome sequencing and annotation.</title>
        <authorList>
            <consortium name="The Broad Institute Genomics Platform"/>
            <consortium name="The Broad Institute Genome Sequencing Center for Infectious Disease"/>
            <person name="Wu L."/>
            <person name="Ma J."/>
        </authorList>
    </citation>
    <scope>NUCLEOTIDE SEQUENCE [LARGE SCALE GENOMIC DNA]</scope>
    <source>
        <strain evidence="14">CGMCC 1.7030</strain>
    </source>
</reference>
<evidence type="ECO:0000256" key="5">
    <source>
        <dbReference type="ARBA" id="ARBA00022679"/>
    </source>
</evidence>
<keyword evidence="14" id="KW-1185">Reference proteome</keyword>
<evidence type="ECO:0000256" key="4">
    <source>
        <dbReference type="ARBA" id="ARBA00011738"/>
    </source>
</evidence>
<comment type="subunit">
    <text evidence="4">Homodimer.</text>
</comment>
<keyword evidence="5" id="KW-0808">Transferase</keyword>
<dbReference type="InterPro" id="IPR015168">
    <property type="entry name" value="SsuA/THI5"/>
</dbReference>
<proteinExistence type="inferred from homology"/>
<evidence type="ECO:0000256" key="7">
    <source>
        <dbReference type="ARBA" id="ARBA00022898"/>
    </source>
</evidence>
<dbReference type="InterPro" id="IPR027939">
    <property type="entry name" value="NMT1/THI5"/>
</dbReference>
<evidence type="ECO:0000256" key="3">
    <source>
        <dbReference type="ARBA" id="ARBA00009406"/>
    </source>
</evidence>
<keyword evidence="7" id="KW-0663">Pyridoxal phosphate</keyword>
<comment type="similarity">
    <text evidence="3">Belongs to the NMT1/THI5 family.</text>
</comment>
<comment type="pathway">
    <text evidence="2">Cofactor biosynthesis; thiamine diphosphate biosynthesis.</text>
</comment>
<dbReference type="Pfam" id="PF09084">
    <property type="entry name" value="NMT1"/>
    <property type="match status" value="1"/>
</dbReference>
<evidence type="ECO:0000256" key="1">
    <source>
        <dbReference type="ARBA" id="ARBA00003469"/>
    </source>
</evidence>
<comment type="caution">
    <text evidence="13">The sequence shown here is derived from an EMBL/GenBank/DDBJ whole genome shotgun (WGS) entry which is preliminary data.</text>
</comment>
<comment type="catalytic activity">
    <reaction evidence="11">
        <text>N(6)-(pyridoxal phosphate)-L-lysyl-[4-amino-5-hydroxymethyl-2-methylpyrimidine phosphate synthase] + L-histidyl-[4-amino-5-hydroxymethyl-2-methylpyrimidine phosphate synthase] + 2 Fe(3+) + 4 H2O = L-lysyl-[4-amino-5-hydroxymethyl-2-methylpyrimidine phosphate synthase] + (2S)-2-amino-5-hydroxy-4-oxopentanoyl-[4-amino-5-hydroxymethyl-2-methylpyrimidine phosphate synthase] + 4-amino-2-methyl-5-(phosphooxymethyl)pyrimidine + 3-oxopropanoate + 2 Fe(2+) + 2 H(+)</text>
        <dbReference type="Rhea" id="RHEA:65756"/>
        <dbReference type="Rhea" id="RHEA-COMP:16892"/>
        <dbReference type="Rhea" id="RHEA-COMP:16893"/>
        <dbReference type="Rhea" id="RHEA-COMP:16894"/>
        <dbReference type="Rhea" id="RHEA-COMP:16895"/>
        <dbReference type="ChEBI" id="CHEBI:15377"/>
        <dbReference type="ChEBI" id="CHEBI:15378"/>
        <dbReference type="ChEBI" id="CHEBI:29033"/>
        <dbReference type="ChEBI" id="CHEBI:29034"/>
        <dbReference type="ChEBI" id="CHEBI:29969"/>
        <dbReference type="ChEBI" id="CHEBI:29979"/>
        <dbReference type="ChEBI" id="CHEBI:33190"/>
        <dbReference type="ChEBI" id="CHEBI:58354"/>
        <dbReference type="ChEBI" id="CHEBI:143915"/>
        <dbReference type="ChEBI" id="CHEBI:157692"/>
    </reaction>
    <physiologicalReaction direction="left-to-right" evidence="11">
        <dbReference type="Rhea" id="RHEA:65757"/>
    </physiologicalReaction>
</comment>
<organism evidence="13 14">
    <name type="scientific">Algoriphagus aquatilis</name>
    <dbReference type="NCBI Taxonomy" id="490186"/>
    <lineage>
        <taxon>Bacteria</taxon>
        <taxon>Pseudomonadati</taxon>
        <taxon>Bacteroidota</taxon>
        <taxon>Cytophagia</taxon>
        <taxon>Cytophagales</taxon>
        <taxon>Cyclobacteriaceae</taxon>
        <taxon>Algoriphagus</taxon>
    </lineage>
</organism>
<dbReference type="Proteomes" id="UP001596163">
    <property type="component" value="Unassembled WGS sequence"/>
</dbReference>
<dbReference type="EMBL" id="JBHSKS010000003">
    <property type="protein sequence ID" value="MFC5191102.1"/>
    <property type="molecule type" value="Genomic_DNA"/>
</dbReference>
<dbReference type="Gene3D" id="3.40.190.10">
    <property type="entry name" value="Periplasmic binding protein-like II"/>
    <property type="match status" value="2"/>
</dbReference>